<dbReference type="InterPro" id="IPR052523">
    <property type="entry name" value="Trichothecene_AcTrans"/>
</dbReference>
<gene>
    <name evidence="3" type="ORF">V865_005595</name>
</gene>
<dbReference type="Pfam" id="PF00583">
    <property type="entry name" value="Acetyltransf_1"/>
    <property type="match status" value="1"/>
</dbReference>
<accession>A0AAX4KNE3</accession>
<organism evidence="3 4">
    <name type="scientific">Kwoniella europaea PYCC6329</name>
    <dbReference type="NCBI Taxonomy" id="1423913"/>
    <lineage>
        <taxon>Eukaryota</taxon>
        <taxon>Fungi</taxon>
        <taxon>Dikarya</taxon>
        <taxon>Basidiomycota</taxon>
        <taxon>Agaricomycotina</taxon>
        <taxon>Tremellomycetes</taxon>
        <taxon>Tremellales</taxon>
        <taxon>Cryptococcaceae</taxon>
        <taxon>Kwoniella</taxon>
    </lineage>
</organism>
<protein>
    <recommendedName>
        <fullName evidence="2">N-acetyltransferase domain-containing protein</fullName>
    </recommendedName>
</protein>
<sequence>MENIPETNTVSDSNTTNPDDNTYDDMILQNIETPTVQERTEIMSMLSEGMNEVPYHRYAYRNHAESERLYFLASIGPRYDKRYADANLDMSQFPKACETWALKSKSDGRIKSVMFFSDPRKTYSDDEYEDLYEARSQNHLSFDTYKWWNETVVPTAIELGDNLEEDLGTDISKMFHVTFLTTDRSCRSKGYGKTLLSKLIDMSDESKYPVWLDTTDRTTRFYEKAKLREHGRKEVNMGKEGSIPIVTMRYLPEGWQDVAGVKT</sequence>
<dbReference type="GO" id="GO:0016747">
    <property type="term" value="F:acyltransferase activity, transferring groups other than amino-acyl groups"/>
    <property type="evidence" value="ECO:0007669"/>
    <property type="project" value="InterPro"/>
</dbReference>
<dbReference type="PANTHER" id="PTHR42791:SF1">
    <property type="entry name" value="N-ACETYLTRANSFERASE DOMAIN-CONTAINING PROTEIN"/>
    <property type="match status" value="1"/>
</dbReference>
<dbReference type="Gene3D" id="3.40.630.30">
    <property type="match status" value="1"/>
</dbReference>
<dbReference type="Proteomes" id="UP001358614">
    <property type="component" value="Chromosome 1"/>
</dbReference>
<feature type="compositionally biased region" description="Low complexity" evidence="1">
    <location>
        <begin position="7"/>
        <end position="20"/>
    </location>
</feature>
<dbReference type="KEGG" id="ker:91104396"/>
<dbReference type="GeneID" id="91104396"/>
<evidence type="ECO:0000313" key="4">
    <source>
        <dbReference type="Proteomes" id="UP001358614"/>
    </source>
</evidence>
<feature type="region of interest" description="Disordered" evidence="1">
    <location>
        <begin position="1"/>
        <end position="24"/>
    </location>
</feature>
<dbReference type="EMBL" id="CP144089">
    <property type="protein sequence ID" value="WWD07494.1"/>
    <property type="molecule type" value="Genomic_DNA"/>
</dbReference>
<reference evidence="3 4" key="1">
    <citation type="submission" date="2024-01" db="EMBL/GenBank/DDBJ databases">
        <title>Comparative genomics of Cryptococcus and Kwoniella reveals pathogenesis evolution and contrasting modes of karyotype evolution via chromosome fusion or intercentromeric recombination.</title>
        <authorList>
            <person name="Coelho M.A."/>
            <person name="David-Palma M."/>
            <person name="Shea T."/>
            <person name="Bowers K."/>
            <person name="McGinley-Smith S."/>
            <person name="Mohammad A.W."/>
            <person name="Gnirke A."/>
            <person name="Yurkov A.M."/>
            <person name="Nowrousian M."/>
            <person name="Sun S."/>
            <person name="Cuomo C.A."/>
            <person name="Heitman J."/>
        </authorList>
    </citation>
    <scope>NUCLEOTIDE SEQUENCE [LARGE SCALE GENOMIC DNA]</scope>
    <source>
        <strain evidence="3 4">PYCC6329</strain>
    </source>
</reference>
<evidence type="ECO:0000313" key="3">
    <source>
        <dbReference type="EMBL" id="WWD07494.1"/>
    </source>
</evidence>
<dbReference type="RefSeq" id="XP_066085461.1">
    <property type="nucleotide sequence ID" value="XM_066229364.1"/>
</dbReference>
<proteinExistence type="predicted"/>
<dbReference type="PROSITE" id="PS51186">
    <property type="entry name" value="GNAT"/>
    <property type="match status" value="1"/>
</dbReference>
<feature type="domain" description="N-acetyltransferase" evidence="2">
    <location>
        <begin position="121"/>
        <end position="253"/>
    </location>
</feature>
<evidence type="ECO:0000259" key="2">
    <source>
        <dbReference type="PROSITE" id="PS51186"/>
    </source>
</evidence>
<dbReference type="PANTHER" id="PTHR42791">
    <property type="entry name" value="GNAT FAMILY ACETYLTRANSFERASE"/>
    <property type="match status" value="1"/>
</dbReference>
<dbReference type="InterPro" id="IPR016181">
    <property type="entry name" value="Acyl_CoA_acyltransferase"/>
</dbReference>
<keyword evidence="4" id="KW-1185">Reference proteome</keyword>
<evidence type="ECO:0000256" key="1">
    <source>
        <dbReference type="SAM" id="MobiDB-lite"/>
    </source>
</evidence>
<dbReference type="InterPro" id="IPR000182">
    <property type="entry name" value="GNAT_dom"/>
</dbReference>
<dbReference type="AlphaFoldDB" id="A0AAX4KNE3"/>
<name>A0AAX4KNE3_9TREE</name>
<dbReference type="SUPFAM" id="SSF55729">
    <property type="entry name" value="Acyl-CoA N-acyltransferases (Nat)"/>
    <property type="match status" value="1"/>
</dbReference>